<organism evidence="1 2">
    <name type="scientific">Cichorium intybus</name>
    <name type="common">Chicory</name>
    <dbReference type="NCBI Taxonomy" id="13427"/>
    <lineage>
        <taxon>Eukaryota</taxon>
        <taxon>Viridiplantae</taxon>
        <taxon>Streptophyta</taxon>
        <taxon>Embryophyta</taxon>
        <taxon>Tracheophyta</taxon>
        <taxon>Spermatophyta</taxon>
        <taxon>Magnoliopsida</taxon>
        <taxon>eudicotyledons</taxon>
        <taxon>Gunneridae</taxon>
        <taxon>Pentapetalae</taxon>
        <taxon>asterids</taxon>
        <taxon>campanulids</taxon>
        <taxon>Asterales</taxon>
        <taxon>Asteraceae</taxon>
        <taxon>Cichorioideae</taxon>
        <taxon>Cichorieae</taxon>
        <taxon>Cichoriinae</taxon>
        <taxon>Cichorium</taxon>
    </lineage>
</organism>
<gene>
    <name evidence="1" type="ORF">L2E82_20835</name>
</gene>
<comment type="caution">
    <text evidence="1">The sequence shown here is derived from an EMBL/GenBank/DDBJ whole genome shotgun (WGS) entry which is preliminary data.</text>
</comment>
<protein>
    <submittedName>
        <fullName evidence="1">Uncharacterized protein</fullName>
    </submittedName>
</protein>
<evidence type="ECO:0000313" key="2">
    <source>
        <dbReference type="Proteomes" id="UP001055811"/>
    </source>
</evidence>
<accession>A0ACB9DVF8</accession>
<reference evidence="2" key="1">
    <citation type="journal article" date="2022" name="Mol. Ecol. Resour.">
        <title>The genomes of chicory, endive, great burdock and yacon provide insights into Asteraceae palaeo-polyploidization history and plant inulin production.</title>
        <authorList>
            <person name="Fan W."/>
            <person name="Wang S."/>
            <person name="Wang H."/>
            <person name="Wang A."/>
            <person name="Jiang F."/>
            <person name="Liu H."/>
            <person name="Zhao H."/>
            <person name="Xu D."/>
            <person name="Zhang Y."/>
        </authorList>
    </citation>
    <scope>NUCLEOTIDE SEQUENCE [LARGE SCALE GENOMIC DNA]</scope>
    <source>
        <strain evidence="2">cv. Punajuju</strain>
    </source>
</reference>
<sequence>MKKRQQRFNYSLLLFLLYSGGKEAAPPNLRSQIDGSFTPRNNIEEGILLLMILLRKINLKKIEWDPSVFNHLCYALSISGGLGALGKQLEELIPVGKQLEELIPVVISGGVI</sequence>
<reference evidence="1 2" key="2">
    <citation type="journal article" date="2022" name="Mol. Ecol. Resour.">
        <title>The genomes of chicory, endive, great burdock and yacon provide insights into Asteraceae paleo-polyploidization history and plant inulin production.</title>
        <authorList>
            <person name="Fan W."/>
            <person name="Wang S."/>
            <person name="Wang H."/>
            <person name="Wang A."/>
            <person name="Jiang F."/>
            <person name="Liu H."/>
            <person name="Zhao H."/>
            <person name="Xu D."/>
            <person name="Zhang Y."/>
        </authorList>
    </citation>
    <scope>NUCLEOTIDE SEQUENCE [LARGE SCALE GENOMIC DNA]</scope>
    <source>
        <strain evidence="2">cv. Punajuju</strain>
        <tissue evidence="1">Leaves</tissue>
    </source>
</reference>
<name>A0ACB9DVF8_CICIN</name>
<proteinExistence type="predicted"/>
<keyword evidence="2" id="KW-1185">Reference proteome</keyword>
<evidence type="ECO:0000313" key="1">
    <source>
        <dbReference type="EMBL" id="KAI3750206.1"/>
    </source>
</evidence>
<dbReference type="Proteomes" id="UP001055811">
    <property type="component" value="Linkage Group LG04"/>
</dbReference>
<dbReference type="EMBL" id="CM042012">
    <property type="protein sequence ID" value="KAI3750206.1"/>
    <property type="molecule type" value="Genomic_DNA"/>
</dbReference>